<proteinExistence type="predicted"/>
<dbReference type="EMBL" id="LACB01000413">
    <property type="protein sequence ID" value="KAJ9483611.1"/>
    <property type="molecule type" value="Genomic_DNA"/>
</dbReference>
<keyword evidence="2" id="KW-1185">Reference proteome</keyword>
<accession>A0AAI9X4D7</accession>
<reference evidence="1" key="2">
    <citation type="journal article" date="2016" name="Fungal Biol.">
        <title>Ochratoxin A production by Penicillium thymicola.</title>
        <authorList>
            <person name="Nguyen H.D.T."/>
            <person name="McMullin D.R."/>
            <person name="Ponomareva E."/>
            <person name="Riley R."/>
            <person name="Pomraning K.R."/>
            <person name="Baker S.E."/>
            <person name="Seifert K.A."/>
        </authorList>
    </citation>
    <scope>NUCLEOTIDE SEQUENCE</scope>
    <source>
        <strain evidence="1">DAOM 180753</strain>
    </source>
</reference>
<organism evidence="1 2">
    <name type="scientific">Penicillium thymicola</name>
    <dbReference type="NCBI Taxonomy" id="293382"/>
    <lineage>
        <taxon>Eukaryota</taxon>
        <taxon>Fungi</taxon>
        <taxon>Dikarya</taxon>
        <taxon>Ascomycota</taxon>
        <taxon>Pezizomycotina</taxon>
        <taxon>Eurotiomycetes</taxon>
        <taxon>Eurotiomycetidae</taxon>
        <taxon>Eurotiales</taxon>
        <taxon>Aspergillaceae</taxon>
        <taxon>Penicillium</taxon>
    </lineage>
</organism>
<evidence type="ECO:0000313" key="2">
    <source>
        <dbReference type="Proteomes" id="UP001227192"/>
    </source>
</evidence>
<name>A0AAI9X4D7_PENTH</name>
<reference evidence="1" key="1">
    <citation type="submission" date="2015-06" db="EMBL/GenBank/DDBJ databases">
        <authorList>
            <person name="Nguyen H."/>
        </authorList>
    </citation>
    <scope>NUCLEOTIDE SEQUENCE</scope>
    <source>
        <strain evidence="1">DAOM 180753</strain>
    </source>
</reference>
<dbReference type="Proteomes" id="UP001227192">
    <property type="component" value="Unassembled WGS sequence"/>
</dbReference>
<protein>
    <submittedName>
        <fullName evidence="1">Uncharacterized protein</fullName>
    </submittedName>
</protein>
<dbReference type="AlphaFoldDB" id="A0AAI9X4D7"/>
<evidence type="ECO:0000313" key="1">
    <source>
        <dbReference type="EMBL" id="KAJ9483611.1"/>
    </source>
</evidence>
<comment type="caution">
    <text evidence="1">The sequence shown here is derived from an EMBL/GenBank/DDBJ whole genome shotgun (WGS) entry which is preliminary data.</text>
</comment>
<gene>
    <name evidence="1" type="ORF">VN97_g9786</name>
</gene>
<sequence length="300" mass="32678">MSLTSLLLNHPISRESIELGRLVLDPKYPDQDFCQPSFPADPSDQSLDATNPITPSFIPDVATQRVENFHEVLQRTRGTRLELSLLNLLSVAPSAPTSFSTTVTATHCVTHHLRNATAYFSAACRQTNVRAWLDKESRRPSSTVYLVCGIKILIDARVDLDRHRETNLGVTASLPAALIASAAGVPAPIPLDSGLDISGSVSLAKESNEEVGYTAIGEQVFAVQYRKIHFSWFSTHKVDKAYLAKGNRWKSYLAVRAGQAGGDANDGVDAEVADPLALPDLIGTYECSELDGEQILYRVN</sequence>